<dbReference type="InterPro" id="IPR001356">
    <property type="entry name" value="HD"/>
</dbReference>
<dbReference type="VEuPathDB" id="VectorBase:MDOA001300"/>
<dbReference type="VEuPathDB" id="VectorBase:MDOMA2_000969"/>
<comment type="subcellular location">
    <subcellularLocation>
        <location evidence="1 6 7">Nucleus</location>
    </subcellularLocation>
</comment>
<evidence type="ECO:0000256" key="4">
    <source>
        <dbReference type="ARBA" id="ARBA00023155"/>
    </source>
</evidence>
<dbReference type="Pfam" id="PF00046">
    <property type="entry name" value="Homeodomain"/>
    <property type="match status" value="1"/>
</dbReference>
<feature type="compositionally biased region" description="Polar residues" evidence="9">
    <location>
        <begin position="267"/>
        <end position="285"/>
    </location>
</feature>
<dbReference type="FunFam" id="1.10.10.60:FF:000098">
    <property type="entry name" value="Transcription factor LBX1"/>
    <property type="match status" value="1"/>
</dbReference>
<evidence type="ECO:0000256" key="8">
    <source>
        <dbReference type="SAM" id="Coils"/>
    </source>
</evidence>
<keyword evidence="8" id="KW-0175">Coiled coil</keyword>
<dbReference type="PROSITE" id="PS00027">
    <property type="entry name" value="HOMEOBOX_1"/>
    <property type="match status" value="1"/>
</dbReference>
<organism evidence="11">
    <name type="scientific">Musca domestica</name>
    <name type="common">House fly</name>
    <dbReference type="NCBI Taxonomy" id="7370"/>
    <lineage>
        <taxon>Eukaryota</taxon>
        <taxon>Metazoa</taxon>
        <taxon>Ecdysozoa</taxon>
        <taxon>Arthropoda</taxon>
        <taxon>Hexapoda</taxon>
        <taxon>Insecta</taxon>
        <taxon>Pterygota</taxon>
        <taxon>Neoptera</taxon>
        <taxon>Endopterygota</taxon>
        <taxon>Diptera</taxon>
        <taxon>Brachycera</taxon>
        <taxon>Muscomorpha</taxon>
        <taxon>Muscoidea</taxon>
        <taxon>Muscidae</taxon>
        <taxon>Musca</taxon>
    </lineage>
</organism>
<reference evidence="13" key="2">
    <citation type="submission" date="2025-04" db="UniProtKB">
        <authorList>
            <consortium name="RefSeq"/>
        </authorList>
    </citation>
    <scope>IDENTIFICATION</scope>
    <source>
        <strain evidence="13">Aabys</strain>
    </source>
</reference>
<protein>
    <submittedName>
        <fullName evidence="13">Homeobox protein Hmx isoform X1</fullName>
    </submittedName>
</protein>
<dbReference type="CDD" id="cd00086">
    <property type="entry name" value="homeodomain"/>
    <property type="match status" value="1"/>
</dbReference>
<dbReference type="Gene3D" id="1.10.10.60">
    <property type="entry name" value="Homeodomain-like"/>
    <property type="match status" value="1"/>
</dbReference>
<evidence type="ECO:0000256" key="9">
    <source>
        <dbReference type="SAM" id="MobiDB-lite"/>
    </source>
</evidence>
<dbReference type="GO" id="GO:1990837">
    <property type="term" value="F:sequence-specific double-stranded DNA binding"/>
    <property type="evidence" value="ECO:0007669"/>
    <property type="project" value="TreeGrafter"/>
</dbReference>
<dbReference type="RefSeq" id="XP_011291274.1">
    <property type="nucleotide sequence ID" value="XM_011292972.2"/>
</dbReference>
<dbReference type="InterPro" id="IPR051892">
    <property type="entry name" value="LBX_TF"/>
</dbReference>
<dbReference type="EnsemblMetazoa" id="MDOA001300-RD">
    <property type="protein sequence ID" value="MDOA001300-PD"/>
    <property type="gene ID" value="MDOA001300"/>
</dbReference>
<dbReference type="Proteomes" id="UP001652621">
    <property type="component" value="Unplaced"/>
</dbReference>
<evidence type="ECO:0000256" key="5">
    <source>
        <dbReference type="ARBA" id="ARBA00023242"/>
    </source>
</evidence>
<dbReference type="SMART" id="SM00389">
    <property type="entry name" value="HOX"/>
    <property type="match status" value="1"/>
</dbReference>
<evidence type="ECO:0000256" key="2">
    <source>
        <dbReference type="ARBA" id="ARBA00022473"/>
    </source>
</evidence>
<feature type="coiled-coil region" evidence="8">
    <location>
        <begin position="376"/>
        <end position="403"/>
    </location>
</feature>
<evidence type="ECO:0000313" key="11">
    <source>
        <dbReference type="EnsemblMetazoa" id="MDOA001300-PD"/>
    </source>
</evidence>
<gene>
    <name evidence="11" type="primary">101891051</name>
    <name evidence="13" type="synonym">LOC101891051</name>
</gene>
<feature type="compositionally biased region" description="Low complexity" evidence="9">
    <location>
        <begin position="230"/>
        <end position="241"/>
    </location>
</feature>
<evidence type="ECO:0000256" key="7">
    <source>
        <dbReference type="RuleBase" id="RU000682"/>
    </source>
</evidence>
<evidence type="ECO:0000259" key="10">
    <source>
        <dbReference type="PROSITE" id="PS50071"/>
    </source>
</evidence>
<dbReference type="GO" id="GO:0005634">
    <property type="term" value="C:nucleus"/>
    <property type="evidence" value="ECO:0007669"/>
    <property type="project" value="UniProtKB-SubCell"/>
</dbReference>
<proteinExistence type="predicted"/>
<dbReference type="OrthoDB" id="6159439at2759"/>
<reference evidence="11" key="1">
    <citation type="submission" date="2020-05" db="UniProtKB">
        <authorList>
            <consortium name="EnsemblMetazoa"/>
        </authorList>
    </citation>
    <scope>IDENTIFICATION</scope>
    <source>
        <strain evidence="11">Aabys</strain>
    </source>
</reference>
<dbReference type="SUPFAM" id="SSF46689">
    <property type="entry name" value="Homeodomain-like"/>
    <property type="match status" value="1"/>
</dbReference>
<keyword evidence="4 6" id="KW-0371">Homeobox</keyword>
<dbReference type="KEGG" id="mde:101891051"/>
<evidence type="ECO:0000256" key="6">
    <source>
        <dbReference type="PROSITE-ProRule" id="PRU00108"/>
    </source>
</evidence>
<name>A0A1I8M504_MUSDO</name>
<feature type="compositionally biased region" description="Polar residues" evidence="9">
    <location>
        <begin position="15"/>
        <end position="30"/>
    </location>
</feature>
<feature type="region of interest" description="Disordered" evidence="9">
    <location>
        <begin position="96"/>
        <end position="119"/>
    </location>
</feature>
<feature type="DNA-binding region" description="Homeobox" evidence="6">
    <location>
        <begin position="331"/>
        <end position="390"/>
    </location>
</feature>
<dbReference type="InterPro" id="IPR017970">
    <property type="entry name" value="Homeobox_CS"/>
</dbReference>
<keyword evidence="2" id="KW-0217">Developmental protein</keyword>
<feature type="compositionally biased region" description="Acidic residues" evidence="9">
    <location>
        <begin position="249"/>
        <end position="259"/>
    </location>
</feature>
<dbReference type="PANTHER" id="PTHR24336:SF8">
    <property type="entry name" value="LADYBIRD EARLY-RELATED"/>
    <property type="match status" value="1"/>
</dbReference>
<evidence type="ECO:0000256" key="3">
    <source>
        <dbReference type="ARBA" id="ARBA00023125"/>
    </source>
</evidence>
<keyword evidence="5 6" id="KW-0539">Nucleus</keyword>
<dbReference type="GO" id="GO:0000981">
    <property type="term" value="F:DNA-binding transcription factor activity, RNA polymerase II-specific"/>
    <property type="evidence" value="ECO:0007669"/>
    <property type="project" value="InterPro"/>
</dbReference>
<keyword evidence="12" id="KW-1185">Reference proteome</keyword>
<feature type="region of interest" description="Disordered" evidence="9">
    <location>
        <begin position="215"/>
        <end position="298"/>
    </location>
</feature>
<sequence length="560" mass="62762">MCGLLKELPLPPTTMIRSSSPAMSEISVGSPSPPPMHRSYILSSNSKLHSLQNGLKRIKNTLETSQNGEFVAPLPQRRKSSNERVKSFSIADILGKKEEDTKSGERKSTTPPQISVNPNISGPVIANGLPISMAPVVPAANSLIMLELPKVLPPPWTDPTRLPPNVTSTHIPSLAPFFPPALLHYEQRLAWDYQRQLQEHFHAQAQLLRQMSLDPNIIPSEDGSERGGSRDSSSGGSRCCSPEVNVASSDEEADDDDNNSEDRGKRQSQLQERLSQTTTEGSNKGASEKTSKVPSDTPLDALFQLSTKNFDEDQDPATLSIFATRPNPKKKRKSRTAFTNHQIFELEKRFLYQKYLSPADRDEIAAGLGLSNAQVITWFQNRRAKLKRDMEELKKDVESVKQLPDQSADITSRIPTLSSIRKSGIQQQRLHMATLVHQQEQHQQQCRQQDLPSVCNSHPVQCQYSFTHTSSPTLSQSGTRAMKFENLKPPLQQQLTMPVKKAVMPMQDNHHHHINHQQQQQQHAASVKSTTVEAKKDIKFLKLCTLLHYRHQEKQRNPGV</sequence>
<evidence type="ECO:0000256" key="1">
    <source>
        <dbReference type="ARBA" id="ARBA00004123"/>
    </source>
</evidence>
<feature type="region of interest" description="Disordered" evidence="9">
    <location>
        <begin position="8"/>
        <end position="34"/>
    </location>
</feature>
<dbReference type="PANTHER" id="PTHR24336">
    <property type="entry name" value="TRANSCRIPTION FACTOR LBX"/>
    <property type="match status" value="1"/>
</dbReference>
<feature type="compositionally biased region" description="Polar residues" evidence="9">
    <location>
        <begin position="109"/>
        <end position="119"/>
    </location>
</feature>
<evidence type="ECO:0000313" key="12">
    <source>
        <dbReference type="Proteomes" id="UP001652621"/>
    </source>
</evidence>
<dbReference type="PROSITE" id="PS50071">
    <property type="entry name" value="HOMEOBOX_2"/>
    <property type="match status" value="1"/>
</dbReference>
<feature type="domain" description="Homeobox" evidence="10">
    <location>
        <begin position="329"/>
        <end position="389"/>
    </location>
</feature>
<dbReference type="InterPro" id="IPR009057">
    <property type="entry name" value="Homeodomain-like_sf"/>
</dbReference>
<feature type="compositionally biased region" description="Basic and acidic residues" evidence="9">
    <location>
        <begin position="96"/>
        <end position="108"/>
    </location>
</feature>
<accession>A0A1I8M504</accession>
<keyword evidence="3 6" id="KW-0238">DNA-binding</keyword>
<evidence type="ECO:0000313" key="13">
    <source>
        <dbReference type="RefSeq" id="XP_011291274.1"/>
    </source>
</evidence>
<dbReference type="GeneID" id="101891051"/>
<dbReference type="AlphaFoldDB" id="A0A1I8M504"/>